<name>A0ABR5AVY2_BACBA</name>
<dbReference type="InterPro" id="IPR002585">
    <property type="entry name" value="Cyt-d_ubiquinol_oxidase_su_1"/>
</dbReference>
<dbReference type="Pfam" id="PF01654">
    <property type="entry name" value="Cyt_bd_oxida_I"/>
    <property type="match status" value="1"/>
</dbReference>
<feature type="transmembrane region" description="Helical" evidence="12">
    <location>
        <begin position="23"/>
        <end position="56"/>
    </location>
</feature>
<keyword evidence="9 12" id="KW-1133">Transmembrane helix</keyword>
<keyword evidence="3" id="KW-0813">Transport</keyword>
<reference evidence="13 14" key="1">
    <citation type="submission" date="2015-01" db="EMBL/GenBank/DDBJ databases">
        <title>Genome Assembly of Bacillus badius MTCC 1458.</title>
        <authorList>
            <person name="Verma A."/>
            <person name="Khatri I."/>
            <person name="Mual P."/>
            <person name="Subramanian S."/>
            <person name="Krishnamurthi S."/>
        </authorList>
    </citation>
    <scope>NUCLEOTIDE SEQUENCE [LARGE SCALE GENOMIC DNA]</scope>
    <source>
        <strain evidence="13 14">MTCC 1458</strain>
    </source>
</reference>
<keyword evidence="8" id="KW-0249">Electron transport</keyword>
<feature type="transmembrane region" description="Helical" evidence="12">
    <location>
        <begin position="304"/>
        <end position="324"/>
    </location>
</feature>
<organism evidence="13 14">
    <name type="scientific">Bacillus badius</name>
    <dbReference type="NCBI Taxonomy" id="1455"/>
    <lineage>
        <taxon>Bacteria</taxon>
        <taxon>Bacillati</taxon>
        <taxon>Bacillota</taxon>
        <taxon>Bacilli</taxon>
        <taxon>Bacillales</taxon>
        <taxon>Bacillaceae</taxon>
        <taxon>Pseudobacillus</taxon>
    </lineage>
</organism>
<evidence type="ECO:0000256" key="7">
    <source>
        <dbReference type="ARBA" id="ARBA00022723"/>
    </source>
</evidence>
<evidence type="ECO:0000256" key="2">
    <source>
        <dbReference type="ARBA" id="ARBA00009819"/>
    </source>
</evidence>
<keyword evidence="4" id="KW-1003">Cell membrane</keyword>
<gene>
    <name evidence="13" type="ORF">SD77_3678</name>
</gene>
<evidence type="ECO:0000256" key="10">
    <source>
        <dbReference type="ARBA" id="ARBA00023004"/>
    </source>
</evidence>
<evidence type="ECO:0000256" key="5">
    <source>
        <dbReference type="ARBA" id="ARBA00022617"/>
    </source>
</evidence>
<feature type="transmembrane region" description="Helical" evidence="12">
    <location>
        <begin position="144"/>
        <end position="170"/>
    </location>
</feature>
<feature type="transmembrane region" description="Helical" evidence="12">
    <location>
        <begin position="244"/>
        <end position="262"/>
    </location>
</feature>
<keyword evidence="6 12" id="KW-0812">Transmembrane</keyword>
<evidence type="ECO:0000256" key="11">
    <source>
        <dbReference type="ARBA" id="ARBA00023136"/>
    </source>
</evidence>
<evidence type="ECO:0000256" key="12">
    <source>
        <dbReference type="SAM" id="Phobius"/>
    </source>
</evidence>
<sequence length="350" mass="40123">MMFAQALPIPNDIQLPIPGDMGLLTVLLIVTFLLHIVFVNVTISLATGAVILEAIGIKKQSPLYDRMAQICSYHASIHKSIAVVLGVGPILLVSIVYTQYFYSSTILIGKAWLSIILLLITAFLLLYAYKFLWQKLKNKKMLHWLIGFAACVILLFVPLIFIVNVVSMLYPEKWMESNGFFHSLFSYPQVWQRYVHFMLSSFAAGGLYLYLFYTWKRRRNQKQDQNYQEKKADRQIRKIGIKTTFWLTLFQFAAGTFVLFALKREVMLLYMGGNALTTGLLMASIVVTLILLGFLYVTDKKDSYRAFTGAVASFLIVLGLMGWMRHEVREAYLQPHIEDHPRTLEMTTDK</sequence>
<evidence type="ECO:0008006" key="15">
    <source>
        <dbReference type="Google" id="ProtNLM"/>
    </source>
</evidence>
<keyword evidence="10" id="KW-0408">Iron</keyword>
<comment type="similarity">
    <text evidence="2">Belongs to the cytochrome ubiquinol oxidase subunit 1 family.</text>
</comment>
<protein>
    <recommendedName>
        <fullName evidence="15">Cytochrome c class I</fullName>
    </recommendedName>
</protein>
<feature type="transmembrane region" description="Helical" evidence="12">
    <location>
        <begin position="190"/>
        <end position="213"/>
    </location>
</feature>
<comment type="caution">
    <text evidence="13">The sequence shown here is derived from an EMBL/GenBank/DDBJ whole genome shotgun (WGS) entry which is preliminary data.</text>
</comment>
<evidence type="ECO:0000256" key="8">
    <source>
        <dbReference type="ARBA" id="ARBA00022982"/>
    </source>
</evidence>
<keyword evidence="7" id="KW-0479">Metal-binding</keyword>
<dbReference type="RefSeq" id="WP_041113577.1">
    <property type="nucleotide sequence ID" value="NZ_JARTHD010000031.1"/>
</dbReference>
<evidence type="ECO:0000313" key="14">
    <source>
        <dbReference type="Proteomes" id="UP000031982"/>
    </source>
</evidence>
<feature type="transmembrane region" description="Helical" evidence="12">
    <location>
        <begin position="274"/>
        <end position="297"/>
    </location>
</feature>
<dbReference type="Proteomes" id="UP000031982">
    <property type="component" value="Unassembled WGS sequence"/>
</dbReference>
<comment type="subcellular location">
    <subcellularLocation>
        <location evidence="1">Cell membrane</location>
        <topology evidence="1">Multi-pass membrane protein</topology>
    </subcellularLocation>
</comment>
<evidence type="ECO:0000256" key="9">
    <source>
        <dbReference type="ARBA" id="ARBA00022989"/>
    </source>
</evidence>
<evidence type="ECO:0000256" key="6">
    <source>
        <dbReference type="ARBA" id="ARBA00022692"/>
    </source>
</evidence>
<evidence type="ECO:0000256" key="3">
    <source>
        <dbReference type="ARBA" id="ARBA00022448"/>
    </source>
</evidence>
<keyword evidence="11 12" id="KW-0472">Membrane</keyword>
<keyword evidence="5" id="KW-0349">Heme</keyword>
<keyword evidence="14" id="KW-1185">Reference proteome</keyword>
<evidence type="ECO:0000256" key="1">
    <source>
        <dbReference type="ARBA" id="ARBA00004651"/>
    </source>
</evidence>
<proteinExistence type="inferred from homology"/>
<accession>A0ABR5AVY2</accession>
<feature type="transmembrane region" description="Helical" evidence="12">
    <location>
        <begin position="112"/>
        <end position="132"/>
    </location>
</feature>
<dbReference type="EMBL" id="JXLP01000005">
    <property type="protein sequence ID" value="KIL78877.1"/>
    <property type="molecule type" value="Genomic_DNA"/>
</dbReference>
<evidence type="ECO:0000313" key="13">
    <source>
        <dbReference type="EMBL" id="KIL78877.1"/>
    </source>
</evidence>
<evidence type="ECO:0000256" key="4">
    <source>
        <dbReference type="ARBA" id="ARBA00022475"/>
    </source>
</evidence>
<feature type="transmembrane region" description="Helical" evidence="12">
    <location>
        <begin position="77"/>
        <end position="100"/>
    </location>
</feature>